<evidence type="ECO:0000256" key="6">
    <source>
        <dbReference type="ARBA" id="ARBA00023110"/>
    </source>
</evidence>
<dbReference type="SUPFAM" id="SSF102735">
    <property type="entry name" value="Trigger factor ribosome-binding domain"/>
    <property type="match status" value="1"/>
</dbReference>
<evidence type="ECO:0000256" key="4">
    <source>
        <dbReference type="ARBA" id="ARBA00016902"/>
    </source>
</evidence>
<evidence type="ECO:0000256" key="15">
    <source>
        <dbReference type="SAM" id="Coils"/>
    </source>
</evidence>
<dbReference type="HAMAP" id="MF_00303">
    <property type="entry name" value="Trigger_factor_Tig"/>
    <property type="match status" value="1"/>
</dbReference>
<evidence type="ECO:0000256" key="16">
    <source>
        <dbReference type="SAM" id="MobiDB-lite"/>
    </source>
</evidence>
<dbReference type="AlphaFoldDB" id="N9TRQ5"/>
<dbReference type="InterPro" id="IPR008881">
    <property type="entry name" value="Trigger_fac_ribosome-bd_bac"/>
</dbReference>
<dbReference type="InterPro" id="IPR037041">
    <property type="entry name" value="Trigger_fac_C_sf"/>
</dbReference>
<organism evidence="18 19">
    <name type="scientific">Metamycoplasma auris 15026</name>
    <dbReference type="NCBI Taxonomy" id="1188233"/>
    <lineage>
        <taxon>Bacteria</taxon>
        <taxon>Bacillati</taxon>
        <taxon>Mycoplasmatota</taxon>
        <taxon>Mycoplasmoidales</taxon>
        <taxon>Metamycoplasmataceae</taxon>
        <taxon>Metamycoplasma</taxon>
    </lineage>
</organism>
<evidence type="ECO:0000313" key="18">
    <source>
        <dbReference type="EMBL" id="ENY68740.1"/>
    </source>
</evidence>
<evidence type="ECO:0000256" key="9">
    <source>
        <dbReference type="ARBA" id="ARBA00023306"/>
    </source>
</evidence>
<comment type="function">
    <text evidence="10 12">Involved in protein export. Acts as a chaperone by maintaining the newly synthesized protein in an open conformation. Functions as a peptidyl-prolyl cis-trans isomerase.</text>
</comment>
<name>N9TRQ5_9BACT</name>
<evidence type="ECO:0000256" key="1">
    <source>
        <dbReference type="ARBA" id="ARBA00000971"/>
    </source>
</evidence>
<protein>
    <recommendedName>
        <fullName evidence="4 12">Trigger factor</fullName>
        <shortName evidence="12">TF</shortName>
        <ecNumber evidence="3 12">5.2.1.8</ecNumber>
    </recommendedName>
    <alternativeName>
        <fullName evidence="11 12">PPIase</fullName>
    </alternativeName>
</protein>
<feature type="domain" description="PPIase FKBP-type" evidence="17">
    <location>
        <begin position="165"/>
        <end position="261"/>
    </location>
</feature>
<feature type="region of interest" description="Disordered" evidence="16">
    <location>
        <begin position="460"/>
        <end position="479"/>
    </location>
</feature>
<dbReference type="PIRSF" id="PIRSF003095">
    <property type="entry name" value="Trigger_factor"/>
    <property type="match status" value="1"/>
</dbReference>
<dbReference type="eggNOG" id="COG0544">
    <property type="taxonomic scope" value="Bacteria"/>
</dbReference>
<dbReference type="Pfam" id="PF00254">
    <property type="entry name" value="FKBP_C"/>
    <property type="match status" value="1"/>
</dbReference>
<dbReference type="Pfam" id="PF05698">
    <property type="entry name" value="Trigger_C"/>
    <property type="match status" value="1"/>
</dbReference>
<keyword evidence="5 12" id="KW-0132">Cell division</keyword>
<dbReference type="InterPro" id="IPR027304">
    <property type="entry name" value="Trigger_fact/SurA_dom_sf"/>
</dbReference>
<gene>
    <name evidence="12 18" type="primary">tig</name>
    <name evidence="18" type="ORF">MAU_5410</name>
</gene>
<comment type="catalytic activity">
    <reaction evidence="1 12 13">
        <text>[protein]-peptidylproline (omega=180) = [protein]-peptidylproline (omega=0)</text>
        <dbReference type="Rhea" id="RHEA:16237"/>
        <dbReference type="Rhea" id="RHEA-COMP:10747"/>
        <dbReference type="Rhea" id="RHEA-COMP:10748"/>
        <dbReference type="ChEBI" id="CHEBI:83833"/>
        <dbReference type="ChEBI" id="CHEBI:83834"/>
        <dbReference type="EC" id="5.2.1.8"/>
    </reaction>
</comment>
<reference evidence="18 19" key="1">
    <citation type="journal article" date="2013" name="Genome Announc.">
        <title>Draft Genome Sequences of Mycoplasma auris and Mycoplasma yeatsii, Two Species of the Ear Canal of Caprinae.</title>
        <authorList>
            <person name="Dordet-Frisoni E."/>
            <person name="Baranowski E."/>
            <person name="Barre A."/>
            <person name="Blanchard A."/>
            <person name="Breton M."/>
            <person name="Couture C."/>
            <person name="Dupuy V."/>
            <person name="Gaurivaud P."/>
            <person name="Jacob D."/>
            <person name="Lemaitre C."/>
            <person name="Manso-Silvan L."/>
            <person name="Nikolski M."/>
            <person name="Nouvel L.X."/>
            <person name="Poumarat F."/>
            <person name="Sirand-Pugnet P."/>
            <person name="Thebault P."/>
            <person name="Theil S."/>
            <person name="Thiaucourt F."/>
            <person name="Citti C."/>
            <person name="Tardy F."/>
        </authorList>
    </citation>
    <scope>NUCLEOTIDE SEQUENCE [LARGE SCALE GENOMIC DNA]</scope>
    <source>
        <strain evidence="18 19">15026</strain>
    </source>
</reference>
<dbReference type="RefSeq" id="WP_004425045.1">
    <property type="nucleotide sequence ID" value="NZ_AORI01000011.1"/>
</dbReference>
<dbReference type="SUPFAM" id="SSF109998">
    <property type="entry name" value="Triger factor/SurA peptide-binding domain-like"/>
    <property type="match status" value="1"/>
</dbReference>
<keyword evidence="19" id="KW-1185">Reference proteome</keyword>
<dbReference type="GO" id="GO:0005737">
    <property type="term" value="C:cytoplasm"/>
    <property type="evidence" value="ECO:0007669"/>
    <property type="project" value="UniProtKB-SubCell"/>
</dbReference>
<dbReference type="InterPro" id="IPR036611">
    <property type="entry name" value="Trigger_fac_ribosome-bd_sf"/>
</dbReference>
<evidence type="ECO:0000259" key="17">
    <source>
        <dbReference type="PROSITE" id="PS50059"/>
    </source>
</evidence>
<evidence type="ECO:0000256" key="13">
    <source>
        <dbReference type="PROSITE-ProRule" id="PRU00277"/>
    </source>
</evidence>
<dbReference type="PROSITE" id="PS50059">
    <property type="entry name" value="FKBP_PPIASE"/>
    <property type="match status" value="1"/>
</dbReference>
<evidence type="ECO:0000256" key="12">
    <source>
        <dbReference type="HAMAP-Rule" id="MF_00303"/>
    </source>
</evidence>
<dbReference type="Gene3D" id="1.10.3120.10">
    <property type="entry name" value="Trigger factor, C-terminal domain"/>
    <property type="match status" value="1"/>
</dbReference>
<keyword evidence="7 12" id="KW-0143">Chaperone</keyword>
<keyword evidence="15" id="KW-0175">Coiled coil</keyword>
<dbReference type="GO" id="GO:0051301">
    <property type="term" value="P:cell division"/>
    <property type="evidence" value="ECO:0007669"/>
    <property type="project" value="UniProtKB-KW"/>
</dbReference>
<dbReference type="Gene3D" id="3.30.70.1050">
    <property type="entry name" value="Trigger factor ribosome-binding domain"/>
    <property type="match status" value="1"/>
</dbReference>
<keyword evidence="6 12" id="KW-0697">Rotamase</keyword>
<accession>N9TRQ5</accession>
<sequence>MSKKFNNENTELIINYTFEGAEWEAALEKTRKKLANEVTVPGFRKGKAPLFEALKHVNPMKIFDKTISDNIEKIYQDHIISQIDEKDILADNFRPKFDVTDLSLDKAVFEFVFPLFPTIKLGDYKHLKTKLETLELTNEEIESQKRNTLENYVVMLDSNEPIKLNDSVNFDFTGFVDGQKFEGGEAENFDLVIGSNQFIPGFEEQMIGLKKDETKDLNLKFPENYHAKNLAGKDVVFKVKINSIKSPNYPEVNDQFLKEIKINPLVNDLESFNEHIKNNALKEKISANSQKYINDAIDEVIEASEVKMSNLIIDETANSYYQGFINQIKKQGISEKDYIEFAKTSKDEILNLYKDEAKKNLTKSYVYGKIVDEEKLHATQEEYDERINSLAQLYGLEANQIKSFLKFEVFEQEKLAEKIFDKLAEINDKESLVKYQEAKKLTAEYENKIQSAIIAQVKEMSKEKEDSSQTKEKKEESKE</sequence>
<evidence type="ECO:0000256" key="10">
    <source>
        <dbReference type="ARBA" id="ARBA00024849"/>
    </source>
</evidence>
<evidence type="ECO:0000256" key="11">
    <source>
        <dbReference type="ARBA" id="ARBA00029986"/>
    </source>
</evidence>
<dbReference type="InterPro" id="IPR008880">
    <property type="entry name" value="Trigger_fac_C"/>
</dbReference>
<comment type="domain">
    <text evidence="12">Consists of 3 domains; the N-terminus binds the ribosome, the middle domain has PPIase activity, while the C-terminus has intrinsic chaperone activity on its own.</text>
</comment>
<comment type="caution">
    <text evidence="18">The sequence shown here is derived from an EMBL/GenBank/DDBJ whole genome shotgun (WGS) entry which is preliminary data.</text>
</comment>
<dbReference type="GO" id="GO:0003755">
    <property type="term" value="F:peptidyl-prolyl cis-trans isomerase activity"/>
    <property type="evidence" value="ECO:0007669"/>
    <property type="project" value="UniProtKB-UniRule"/>
</dbReference>
<dbReference type="Proteomes" id="UP000013131">
    <property type="component" value="Unassembled WGS sequence"/>
</dbReference>
<dbReference type="OrthoDB" id="9767721at2"/>
<dbReference type="STRING" id="1188233.MAU_5410"/>
<keyword evidence="9 12" id="KW-0131">Cell cycle</keyword>
<evidence type="ECO:0000256" key="5">
    <source>
        <dbReference type="ARBA" id="ARBA00022618"/>
    </source>
</evidence>
<dbReference type="GO" id="GO:0006457">
    <property type="term" value="P:protein folding"/>
    <property type="evidence" value="ECO:0007669"/>
    <property type="project" value="UniProtKB-UniRule"/>
</dbReference>
<evidence type="ECO:0000256" key="14">
    <source>
        <dbReference type="RuleBase" id="RU003914"/>
    </source>
</evidence>
<dbReference type="Gene3D" id="3.10.50.40">
    <property type="match status" value="1"/>
</dbReference>
<feature type="coiled-coil region" evidence="15">
    <location>
        <begin position="124"/>
        <end position="151"/>
    </location>
</feature>
<evidence type="ECO:0000256" key="3">
    <source>
        <dbReference type="ARBA" id="ARBA00013194"/>
    </source>
</evidence>
<evidence type="ECO:0000256" key="7">
    <source>
        <dbReference type="ARBA" id="ARBA00023186"/>
    </source>
</evidence>
<evidence type="ECO:0000256" key="8">
    <source>
        <dbReference type="ARBA" id="ARBA00023235"/>
    </source>
</evidence>
<dbReference type="Pfam" id="PF05697">
    <property type="entry name" value="Trigger_N"/>
    <property type="match status" value="1"/>
</dbReference>
<keyword evidence="8 12" id="KW-0413">Isomerase</keyword>
<dbReference type="InterPro" id="IPR001179">
    <property type="entry name" value="PPIase_FKBP_dom"/>
</dbReference>
<dbReference type="GO" id="GO:0015031">
    <property type="term" value="P:protein transport"/>
    <property type="evidence" value="ECO:0007669"/>
    <property type="project" value="UniProtKB-UniRule"/>
</dbReference>
<dbReference type="EC" id="5.2.1.8" evidence="3 12"/>
<evidence type="ECO:0000256" key="2">
    <source>
        <dbReference type="ARBA" id="ARBA00005464"/>
    </source>
</evidence>
<dbReference type="NCBIfam" id="TIGR00115">
    <property type="entry name" value="tig"/>
    <property type="match status" value="1"/>
</dbReference>
<dbReference type="FunFam" id="3.10.50.40:FF:000001">
    <property type="entry name" value="Trigger factor"/>
    <property type="match status" value="1"/>
</dbReference>
<proteinExistence type="inferred from homology"/>
<dbReference type="EMBL" id="AORI01000011">
    <property type="protein sequence ID" value="ENY68740.1"/>
    <property type="molecule type" value="Genomic_DNA"/>
</dbReference>
<dbReference type="PATRIC" id="fig|1188233.3.peg.524"/>
<comment type="similarity">
    <text evidence="2 12 14">Belongs to the FKBP-type PPIase family. Tig subfamily.</text>
</comment>
<dbReference type="InterPro" id="IPR046357">
    <property type="entry name" value="PPIase_dom_sf"/>
</dbReference>
<dbReference type="SUPFAM" id="SSF54534">
    <property type="entry name" value="FKBP-like"/>
    <property type="match status" value="1"/>
</dbReference>
<comment type="subcellular location">
    <subcellularLocation>
        <location evidence="12">Cytoplasm</location>
    </subcellularLocation>
    <text evidence="12">About half TF is bound to the ribosome near the polypeptide exit tunnel while the other half is free in the cytoplasm.</text>
</comment>
<keyword evidence="12" id="KW-0963">Cytoplasm</keyword>
<dbReference type="InterPro" id="IPR005215">
    <property type="entry name" value="Trig_fac"/>
</dbReference>
<evidence type="ECO:0000313" key="19">
    <source>
        <dbReference type="Proteomes" id="UP000013131"/>
    </source>
</evidence>